<evidence type="ECO:0000313" key="6">
    <source>
        <dbReference type="Proteomes" id="UP000192927"/>
    </source>
</evidence>
<accession>A0A1W5CXT6</accession>
<dbReference type="SUPFAM" id="SSF56112">
    <property type="entry name" value="Protein kinase-like (PK-like)"/>
    <property type="match status" value="1"/>
</dbReference>
<reference evidence="6" key="1">
    <citation type="submission" date="2017-03" db="EMBL/GenBank/DDBJ databases">
        <authorList>
            <person name="Sharma R."/>
            <person name="Thines M."/>
        </authorList>
    </citation>
    <scope>NUCLEOTIDE SEQUENCE [LARGE SCALE GENOMIC DNA]</scope>
</reference>
<dbReference type="Proteomes" id="UP000192927">
    <property type="component" value="Unassembled WGS sequence"/>
</dbReference>
<dbReference type="GO" id="GO:0005524">
    <property type="term" value="F:ATP binding"/>
    <property type="evidence" value="ECO:0007669"/>
    <property type="project" value="UniProtKB-KW"/>
</dbReference>
<dbReference type="Gene3D" id="1.10.510.10">
    <property type="entry name" value="Transferase(Phosphotransferase) domain 1"/>
    <property type="match status" value="1"/>
</dbReference>
<keyword evidence="1" id="KW-0723">Serine/threonine-protein kinase</keyword>
<keyword evidence="6" id="KW-1185">Reference proteome</keyword>
<organism evidence="5 6">
    <name type="scientific">Lasallia pustulata</name>
    <dbReference type="NCBI Taxonomy" id="136370"/>
    <lineage>
        <taxon>Eukaryota</taxon>
        <taxon>Fungi</taxon>
        <taxon>Dikarya</taxon>
        <taxon>Ascomycota</taxon>
        <taxon>Pezizomycotina</taxon>
        <taxon>Lecanoromycetes</taxon>
        <taxon>OSLEUM clade</taxon>
        <taxon>Umbilicariomycetidae</taxon>
        <taxon>Umbilicariales</taxon>
        <taxon>Umbilicariaceae</taxon>
        <taxon>Lasallia</taxon>
    </lineage>
</organism>
<dbReference type="GO" id="GO:0004674">
    <property type="term" value="F:protein serine/threonine kinase activity"/>
    <property type="evidence" value="ECO:0007669"/>
    <property type="project" value="UniProtKB-KW"/>
</dbReference>
<evidence type="ECO:0000256" key="2">
    <source>
        <dbReference type="ARBA" id="ARBA00022741"/>
    </source>
</evidence>
<keyword evidence="3" id="KW-0067">ATP-binding</keyword>
<dbReference type="InterPro" id="IPR000719">
    <property type="entry name" value="Prot_kinase_dom"/>
</dbReference>
<evidence type="ECO:0000259" key="4">
    <source>
        <dbReference type="PROSITE" id="PS50011"/>
    </source>
</evidence>
<keyword evidence="5" id="KW-0418">Kinase</keyword>
<dbReference type="InterPro" id="IPR011009">
    <property type="entry name" value="Kinase-like_dom_sf"/>
</dbReference>
<dbReference type="AlphaFoldDB" id="A0A1W5CXT6"/>
<keyword evidence="5" id="KW-0808">Transferase</keyword>
<sequence>MSFLQPNLVLRGTWRKATYTVLRLIRNDCPNVWLGQSNDQQRVVLKEVHNSQSFNAEVNALDGYLRGHGSFRQLVNIIPDQKIVVYEYLADNLHNVLYSRPQLKLEEEKVKRVARVVLKGLATMHEKNMAHTDIKSDNILVDFDQHDTFSRIKLIDLGDSVRIEPTTHHPFTHPTYRAPEGLFGLPWTTKVDLWALGTLIMWGLTGARMFSPPGMDEKDEIYHVMVLTLQCAYFGPFPPKYVELSDAITMGDLDGIEGLVSQRGGRRKYRNTLASNISKETVSFLDKFMKLDPRDRPSPQELLRDQWLSGVVD</sequence>
<dbReference type="PANTHER" id="PTHR24055">
    <property type="entry name" value="MITOGEN-ACTIVATED PROTEIN KINASE"/>
    <property type="match status" value="1"/>
</dbReference>
<evidence type="ECO:0000256" key="3">
    <source>
        <dbReference type="ARBA" id="ARBA00022840"/>
    </source>
</evidence>
<dbReference type="InterPro" id="IPR050117">
    <property type="entry name" value="MAPK"/>
</dbReference>
<dbReference type="Pfam" id="PF00069">
    <property type="entry name" value="Pkinase"/>
    <property type="match status" value="1"/>
</dbReference>
<dbReference type="SMART" id="SM00220">
    <property type="entry name" value="S_TKc"/>
    <property type="match status" value="1"/>
</dbReference>
<dbReference type="InterPro" id="IPR008271">
    <property type="entry name" value="Ser/Thr_kinase_AS"/>
</dbReference>
<evidence type="ECO:0000313" key="5">
    <source>
        <dbReference type="EMBL" id="SLM35677.1"/>
    </source>
</evidence>
<dbReference type="EMBL" id="FWEW01000793">
    <property type="protein sequence ID" value="SLM35677.1"/>
    <property type="molecule type" value="Genomic_DNA"/>
</dbReference>
<name>A0A1W5CXT6_9LECA</name>
<proteinExistence type="predicted"/>
<dbReference type="PROSITE" id="PS50011">
    <property type="entry name" value="PROTEIN_KINASE_DOM"/>
    <property type="match status" value="1"/>
</dbReference>
<keyword evidence="2" id="KW-0547">Nucleotide-binding</keyword>
<evidence type="ECO:0000256" key="1">
    <source>
        <dbReference type="ARBA" id="ARBA00022527"/>
    </source>
</evidence>
<protein>
    <submittedName>
        <fullName evidence="5">Serine threonine protein kinase</fullName>
    </submittedName>
</protein>
<feature type="domain" description="Protein kinase" evidence="4">
    <location>
        <begin position="1"/>
        <end position="308"/>
    </location>
</feature>
<dbReference type="PROSITE" id="PS00108">
    <property type="entry name" value="PROTEIN_KINASE_ST"/>
    <property type="match status" value="1"/>
</dbReference>